<evidence type="ECO:0000313" key="2">
    <source>
        <dbReference type="EMBL" id="CAF3955100.1"/>
    </source>
</evidence>
<dbReference type="EMBL" id="CAJOBD010003561">
    <property type="protein sequence ID" value="CAF3955100.1"/>
    <property type="molecule type" value="Genomic_DNA"/>
</dbReference>
<dbReference type="GO" id="GO:0004824">
    <property type="term" value="F:lysine-tRNA ligase activity"/>
    <property type="evidence" value="ECO:0007669"/>
    <property type="project" value="InterPro"/>
</dbReference>
<dbReference type="Gene3D" id="3.40.50.620">
    <property type="entry name" value="HUPs"/>
    <property type="match status" value="1"/>
</dbReference>
<sequence length="181" mass="21024">MPICPKTGIVLQVPIIKTDLKNGTITYKDELNNLLEVPVTQGHCKLQWKPDFGMRWAALQVDYEMYGGTEPVQFFYELFLNEQGEKISKSRGNSITVEQWLQYAPVESMSLFMYHNPTRAKRLHFDVIPKNVDEYIIFNKKYHTETDPVKRYSNPVHHIHHGKVPIIETFGQTEGPRLGTF</sequence>
<dbReference type="SUPFAM" id="SSF52374">
    <property type="entry name" value="Nucleotidylyl transferase"/>
    <property type="match status" value="1"/>
</dbReference>
<accession>A0A819KUL3</accession>
<dbReference type="GO" id="GO:0006430">
    <property type="term" value="P:lysyl-tRNA aminoacylation"/>
    <property type="evidence" value="ECO:0007669"/>
    <property type="project" value="InterPro"/>
</dbReference>
<protein>
    <submittedName>
        <fullName evidence="2">Uncharacterized protein</fullName>
    </submittedName>
</protein>
<keyword evidence="1" id="KW-0963">Cytoplasm</keyword>
<dbReference type="PANTHER" id="PTHR37940:SF1">
    <property type="entry name" value="LYSINE--TRNA LIGASE"/>
    <property type="match status" value="1"/>
</dbReference>
<gene>
    <name evidence="2" type="ORF">JBS370_LOCUS23759</name>
</gene>
<evidence type="ECO:0000256" key="1">
    <source>
        <dbReference type="ARBA" id="ARBA00022490"/>
    </source>
</evidence>
<dbReference type="InterPro" id="IPR014729">
    <property type="entry name" value="Rossmann-like_a/b/a_fold"/>
</dbReference>
<feature type="non-terminal residue" evidence="2">
    <location>
        <position position="1"/>
    </location>
</feature>
<dbReference type="Proteomes" id="UP000663836">
    <property type="component" value="Unassembled WGS sequence"/>
</dbReference>
<organism evidence="2 3">
    <name type="scientific">Rotaria sordida</name>
    <dbReference type="NCBI Taxonomy" id="392033"/>
    <lineage>
        <taxon>Eukaryota</taxon>
        <taxon>Metazoa</taxon>
        <taxon>Spiralia</taxon>
        <taxon>Gnathifera</taxon>
        <taxon>Rotifera</taxon>
        <taxon>Eurotatoria</taxon>
        <taxon>Bdelloidea</taxon>
        <taxon>Philodinida</taxon>
        <taxon>Philodinidae</taxon>
        <taxon>Rotaria</taxon>
    </lineage>
</organism>
<reference evidence="2" key="1">
    <citation type="submission" date="2021-02" db="EMBL/GenBank/DDBJ databases">
        <authorList>
            <person name="Nowell W R."/>
        </authorList>
    </citation>
    <scope>NUCLEOTIDE SEQUENCE</scope>
</reference>
<dbReference type="Pfam" id="PF01921">
    <property type="entry name" value="tRNA-synt_1f"/>
    <property type="match status" value="1"/>
</dbReference>
<dbReference type="GO" id="GO:0005737">
    <property type="term" value="C:cytoplasm"/>
    <property type="evidence" value="ECO:0007669"/>
    <property type="project" value="InterPro"/>
</dbReference>
<dbReference type="PANTHER" id="PTHR37940">
    <property type="entry name" value="LYSINE--TRNA LIGASE"/>
    <property type="match status" value="1"/>
</dbReference>
<dbReference type="GO" id="GO:0005524">
    <property type="term" value="F:ATP binding"/>
    <property type="evidence" value="ECO:0007669"/>
    <property type="project" value="InterPro"/>
</dbReference>
<dbReference type="AlphaFoldDB" id="A0A819KUL3"/>
<name>A0A819KUL3_9BILA</name>
<dbReference type="InterPro" id="IPR002904">
    <property type="entry name" value="Lys-tRNA-ligase"/>
</dbReference>
<evidence type="ECO:0000313" key="3">
    <source>
        <dbReference type="Proteomes" id="UP000663836"/>
    </source>
</evidence>
<proteinExistence type="predicted"/>
<comment type="caution">
    <text evidence="2">The sequence shown here is derived from an EMBL/GenBank/DDBJ whole genome shotgun (WGS) entry which is preliminary data.</text>
</comment>